<comment type="similarity">
    <text evidence="15">Belongs to the helicase family. UvrD subfamily.</text>
</comment>
<dbReference type="GO" id="GO:0008854">
    <property type="term" value="F:exodeoxyribonuclease V activity"/>
    <property type="evidence" value="ECO:0007669"/>
    <property type="project" value="UniProtKB-EC"/>
</dbReference>
<dbReference type="InterPro" id="IPR014017">
    <property type="entry name" value="DNA_helicase_UvrD-like_C"/>
</dbReference>
<keyword evidence="6 15" id="KW-0347">Helicase</keyword>
<dbReference type="Gene3D" id="3.40.50.300">
    <property type="entry name" value="P-loop containing nucleotide triphosphate hydrolases"/>
    <property type="match status" value="2"/>
</dbReference>
<evidence type="ECO:0000313" key="21">
    <source>
        <dbReference type="Proteomes" id="UP000654257"/>
    </source>
</evidence>
<evidence type="ECO:0000256" key="7">
    <source>
        <dbReference type="ARBA" id="ARBA00022839"/>
    </source>
</evidence>
<evidence type="ECO:0000256" key="10">
    <source>
        <dbReference type="ARBA" id="ARBA00023125"/>
    </source>
</evidence>
<dbReference type="PANTHER" id="PTHR11070:SF23">
    <property type="entry name" value="RECBCD ENZYME SUBUNIT RECB"/>
    <property type="match status" value="1"/>
</dbReference>
<dbReference type="GO" id="GO:0000724">
    <property type="term" value="P:double-strand break repair via homologous recombination"/>
    <property type="evidence" value="ECO:0007669"/>
    <property type="project" value="UniProtKB-UniRule"/>
</dbReference>
<dbReference type="GO" id="GO:0003677">
    <property type="term" value="F:DNA binding"/>
    <property type="evidence" value="ECO:0007669"/>
    <property type="project" value="UniProtKB-UniRule"/>
</dbReference>
<dbReference type="CDD" id="cd22352">
    <property type="entry name" value="RecB_C-like"/>
    <property type="match status" value="1"/>
</dbReference>
<keyword evidence="2 15" id="KW-0479">Metal-binding</keyword>
<keyword evidence="5 15" id="KW-0378">Hydrolase</keyword>
<evidence type="ECO:0000256" key="1">
    <source>
        <dbReference type="ARBA" id="ARBA00022722"/>
    </source>
</evidence>
<feature type="domain" description="UvrD-like helicase ATP-binding" evidence="18">
    <location>
        <begin position="1"/>
        <end position="327"/>
    </location>
</feature>
<dbReference type="GO" id="GO:0009338">
    <property type="term" value="C:exodeoxyribonuclease V complex"/>
    <property type="evidence" value="ECO:0007669"/>
    <property type="project" value="TreeGrafter"/>
</dbReference>
<keyword evidence="12 15" id="KW-0413">Isomerase</keyword>
<name>A0A917FQP8_9NOCA</name>
<keyword evidence="9 15" id="KW-0460">Magnesium</keyword>
<dbReference type="InterPro" id="IPR011335">
    <property type="entry name" value="Restrct_endonuc-II-like"/>
</dbReference>
<dbReference type="PROSITE" id="PS51198">
    <property type="entry name" value="UVRD_HELICASE_ATP_BIND"/>
    <property type="match status" value="1"/>
</dbReference>
<dbReference type="InterPro" id="IPR011604">
    <property type="entry name" value="PDDEXK-like_dom_sf"/>
</dbReference>
<dbReference type="Pfam" id="PF00580">
    <property type="entry name" value="UvrD-helicase"/>
    <property type="match status" value="1"/>
</dbReference>
<evidence type="ECO:0000256" key="12">
    <source>
        <dbReference type="ARBA" id="ARBA00023235"/>
    </source>
</evidence>
<feature type="binding site" evidence="15">
    <location>
        <position position="989"/>
    </location>
    <ligand>
        <name>Mg(2+)</name>
        <dbReference type="ChEBI" id="CHEBI:18420"/>
    </ligand>
</feature>
<feature type="binding site" evidence="15">
    <location>
        <position position="849"/>
    </location>
    <ligand>
        <name>Mg(2+)</name>
        <dbReference type="ChEBI" id="CHEBI:18420"/>
    </ligand>
</feature>
<reference evidence="20" key="1">
    <citation type="journal article" date="2014" name="Int. J. Syst. Evol. Microbiol.">
        <title>Complete genome sequence of Corynebacterium casei LMG S-19264T (=DSM 44701T), isolated from a smear-ripened cheese.</title>
        <authorList>
            <consortium name="US DOE Joint Genome Institute (JGI-PGF)"/>
            <person name="Walter F."/>
            <person name="Albersmeier A."/>
            <person name="Kalinowski J."/>
            <person name="Ruckert C."/>
        </authorList>
    </citation>
    <scope>NUCLEOTIDE SEQUENCE</scope>
    <source>
        <strain evidence="20">CCM 7905</strain>
    </source>
</reference>
<evidence type="ECO:0000256" key="8">
    <source>
        <dbReference type="ARBA" id="ARBA00022840"/>
    </source>
</evidence>
<dbReference type="Proteomes" id="UP000654257">
    <property type="component" value="Unassembled WGS sequence"/>
</dbReference>
<feature type="region of interest" description="Disordered" evidence="17">
    <location>
        <begin position="798"/>
        <end position="835"/>
    </location>
</feature>
<evidence type="ECO:0000259" key="18">
    <source>
        <dbReference type="PROSITE" id="PS51198"/>
    </source>
</evidence>
<dbReference type="InterPro" id="IPR027417">
    <property type="entry name" value="P-loop_NTPase"/>
</dbReference>
<keyword evidence="1 15" id="KW-0540">Nuclease</keyword>
<dbReference type="HAMAP" id="MF_01485">
    <property type="entry name" value="RecB"/>
    <property type="match status" value="1"/>
</dbReference>
<comment type="catalytic activity">
    <reaction evidence="14 15">
        <text>ATP + H2O = ADP + phosphate + H(+)</text>
        <dbReference type="Rhea" id="RHEA:13065"/>
        <dbReference type="ChEBI" id="CHEBI:15377"/>
        <dbReference type="ChEBI" id="CHEBI:15378"/>
        <dbReference type="ChEBI" id="CHEBI:30616"/>
        <dbReference type="ChEBI" id="CHEBI:43474"/>
        <dbReference type="ChEBI" id="CHEBI:456216"/>
        <dbReference type="EC" id="5.6.2.4"/>
    </reaction>
</comment>
<dbReference type="InterPro" id="IPR038726">
    <property type="entry name" value="PDDEXK_AddAB-type"/>
</dbReference>
<dbReference type="SUPFAM" id="SSF52980">
    <property type="entry name" value="Restriction endonuclease-like"/>
    <property type="match status" value="1"/>
</dbReference>
<sequence length="1091" mass="118935">MNFDLTAPLPTGTTVLEASAGTGKTYAIVGLATRFVAEGVADVSQLLLVTFSKTATQELRDRTRSRFASVSTALADIETARTHADEVVRCLADTDPAEVELRRRRLTKALSDFDSGTIATTHSFCQRMLDGLGIGGEREPDSVFVEDLDDLVAEVADDLYLRTYSRSDAPATIEPKEARSVAMAAVGDRQAILVPEENEDSVAGHRVIFARKARAEVERRKRVLGVRDYDDLLQMLRDVIVDPNHGDAACARISNRFRVVLVDEFQDTDPLQWEILEHAFHRSSTLVLVGDPKQAIYAFRGAEVLSYLEASRIADSHQELTTNWRSDKPLLDALEHVYQGAALGHDDIVVHHVDANHPESRIPSVVPLRVRYLPRTGMGPLNRSGFPTVGPVRERVAEDVAADIVELLTSATTVELHGESRPVAPGDVAVLLRTWRQVGLVRDALDRAGVPSVLAGGTSVFATAGATDWLWVLQALEQPHRSDRVRLAALTPLLGWTAADLDSRGDDAVAAVSNQLRNLSMLFAQAGFAAVFERMSWEAHLESRLLALDAGERHLTDLRHIAQLLNKAAVEESFGLTALTRWLTDRVKDPSGGPADRSRRLDSDAAAVQVATIHATKGLEFPIVYVPYVWDAFSMYEPASLLLHEDDGRRVLDVGGSTGPGYSGRKSMHDTEQAGEELRLFYVALTRAQCAVTMWWAPSWGTRDSPAHRLLFGRLPGVRTPEPKPKVPADDIVQSHLENWAGDGPDGAISVEFVDTRAVPEAHWAPTASQTGSLAAARFDRILDMAWRRTSYSALTASAHETPGVGSETEREEKTDEPDGEPPVEDVLTGIPSPMNGMPAGAAFGTLVHEVLEHVDTGVEDLNAEVVRRCREAVASRLADVDPEALAAALIPVLHTPLGFGTLADIGPADRLAELDFELPLVGGDDPETELVTVKNIAALVRSHLPADDVLAPYADMLDTLAAVPLRGYLTGSIDSVLRVDGERFVIVDYKTNRISRGDLTVAHFSRERMAGEMMRSHYPLQALLYSVALHRYLRWRLPGYRADRHLGGAQYHFVRGMVGPETPAGCGVFDWNPPAALVSELSDLLAGVGA</sequence>
<dbReference type="Gene3D" id="3.90.320.10">
    <property type="match status" value="1"/>
</dbReference>
<evidence type="ECO:0000256" key="6">
    <source>
        <dbReference type="ARBA" id="ARBA00022806"/>
    </source>
</evidence>
<dbReference type="Pfam" id="PF13361">
    <property type="entry name" value="UvrD_C"/>
    <property type="match status" value="1"/>
</dbReference>
<dbReference type="GO" id="GO:0043138">
    <property type="term" value="F:3'-5' DNA helicase activity"/>
    <property type="evidence" value="ECO:0007669"/>
    <property type="project" value="UniProtKB-UniRule"/>
</dbReference>
<evidence type="ECO:0000256" key="16">
    <source>
        <dbReference type="PROSITE-ProRule" id="PRU00560"/>
    </source>
</evidence>
<dbReference type="InterPro" id="IPR014016">
    <property type="entry name" value="UvrD-like_ATP-bd"/>
</dbReference>
<dbReference type="GO" id="GO:0000287">
    <property type="term" value="F:magnesium ion binding"/>
    <property type="evidence" value="ECO:0007669"/>
    <property type="project" value="UniProtKB-UniRule"/>
</dbReference>
<dbReference type="Gene3D" id="1.10.486.10">
    <property type="entry name" value="PCRA, domain 4"/>
    <property type="match status" value="1"/>
</dbReference>
<evidence type="ECO:0000256" key="9">
    <source>
        <dbReference type="ARBA" id="ARBA00022842"/>
    </source>
</evidence>
<evidence type="ECO:0000256" key="3">
    <source>
        <dbReference type="ARBA" id="ARBA00022741"/>
    </source>
</evidence>
<evidence type="ECO:0000256" key="17">
    <source>
        <dbReference type="SAM" id="MobiDB-lite"/>
    </source>
</evidence>
<keyword evidence="11 15" id="KW-0234">DNA repair</keyword>
<dbReference type="Pfam" id="PF12705">
    <property type="entry name" value="PDDEXK_1"/>
    <property type="match status" value="1"/>
</dbReference>
<dbReference type="AlphaFoldDB" id="A0A917FQP8"/>
<comment type="domain">
    <text evidence="15">The N-terminal DNA-binding domain is a ssDNA-dependent ATPase and has ATP-dependent 3'-5' helicase function. This domain interacts with RecC.</text>
</comment>
<comment type="cofactor">
    <cofactor evidence="15">
        <name>Mg(2+)</name>
        <dbReference type="ChEBI" id="CHEBI:18420"/>
    </cofactor>
    <text evidence="15">Binds 1 Mg(2+) ion per subunit.</text>
</comment>
<evidence type="ECO:0000256" key="11">
    <source>
        <dbReference type="ARBA" id="ARBA00023204"/>
    </source>
</evidence>
<comment type="function">
    <text evidence="15">A helicase/nuclease that prepares dsDNA breaks (DSB) for recombinational DNA repair. Binds to DSBs and unwinds DNA via a highly rapid and processive ATP-dependent bidirectional helicase activity. Unwinds dsDNA until it encounters a Chi (crossover hotspot instigator) sequence from the 3' direction. Cuts ssDNA a few nucleotides 3' to the Chi site. The properties and activities of the enzyme are changed at Chi. The Chi-altered holoenzyme produces a long 3'-ssDNA overhang and facilitates RecA-binding to the ssDNA for homologous DNA recombination and repair. Holoenzyme degrades any linearized DNA that is unable to undergo homologous recombination. In the holoenzyme this subunit contributes ATPase, 3'-5' helicase, exonuclease activity and loads RecA onto ssDNA.</text>
</comment>
<accession>A0A917FQP8</accession>
<dbReference type="PANTHER" id="PTHR11070">
    <property type="entry name" value="UVRD / RECB / PCRA DNA HELICASE FAMILY MEMBER"/>
    <property type="match status" value="1"/>
</dbReference>
<keyword evidence="3 15" id="KW-0547">Nucleotide-binding</keyword>
<feature type="region of interest" description="Nuclease activity, interacts with RecD and RecA" evidence="15">
    <location>
        <begin position="786"/>
        <end position="1091"/>
    </location>
</feature>
<keyword evidence="21" id="KW-1185">Reference proteome</keyword>
<keyword evidence="7 15" id="KW-0269">Exonuclease</keyword>
<comment type="catalytic activity">
    <reaction evidence="15">
        <text>Exonucleolytic cleavage (in the presence of ATP) in either 5'- to 3'- or 3'- to 5'-direction to yield 5'-phosphooligonucleotides.</text>
        <dbReference type="EC" id="3.1.11.5"/>
    </reaction>
</comment>
<feature type="compositionally biased region" description="Acidic residues" evidence="17">
    <location>
        <begin position="815"/>
        <end position="824"/>
    </location>
</feature>
<dbReference type="EC" id="5.6.2.4" evidence="15"/>
<dbReference type="PROSITE" id="PS51217">
    <property type="entry name" value="UVRD_HELICASE_CTER"/>
    <property type="match status" value="1"/>
</dbReference>
<dbReference type="InterPro" id="IPR000212">
    <property type="entry name" value="DNA_helicase_UvrD/REP"/>
</dbReference>
<comment type="domain">
    <text evidence="15">The C-terminal domain has nuclease activity and interacts with RecD. It interacts with RecA, facilitating its loading onto ssDNA.</text>
</comment>
<evidence type="ECO:0000256" key="14">
    <source>
        <dbReference type="ARBA" id="ARBA00048988"/>
    </source>
</evidence>
<keyword evidence="10 15" id="KW-0238">DNA-binding</keyword>
<reference evidence="20" key="2">
    <citation type="submission" date="2020-09" db="EMBL/GenBank/DDBJ databases">
        <authorList>
            <person name="Sun Q."/>
            <person name="Sedlacek I."/>
        </authorList>
    </citation>
    <scope>NUCLEOTIDE SEQUENCE</scope>
    <source>
        <strain evidence="20">CCM 7905</strain>
    </source>
</reference>
<dbReference type="GO" id="GO:0005829">
    <property type="term" value="C:cytosol"/>
    <property type="evidence" value="ECO:0007669"/>
    <property type="project" value="TreeGrafter"/>
</dbReference>
<comment type="caution">
    <text evidence="20">The sequence shown here is derived from an EMBL/GenBank/DDBJ whole genome shotgun (WGS) entry which is preliminary data.</text>
</comment>
<evidence type="ECO:0000259" key="19">
    <source>
        <dbReference type="PROSITE" id="PS51217"/>
    </source>
</evidence>
<comment type="subunit">
    <text evidence="15">Heterotrimer of RecB, RecC and RecD. All subunits contribute to DNA-binding. Interacts with RecA.</text>
</comment>
<dbReference type="SUPFAM" id="SSF52540">
    <property type="entry name" value="P-loop containing nucleoside triphosphate hydrolases"/>
    <property type="match status" value="1"/>
</dbReference>
<feature type="region of interest" description="DNA-binding and helicase activity, interacts with RecC" evidence="15">
    <location>
        <begin position="1"/>
        <end position="750"/>
    </location>
</feature>
<feature type="active site" description="For nuclease activity" evidence="15">
    <location>
        <position position="989"/>
    </location>
</feature>
<gene>
    <name evidence="15 20" type="primary">recB</name>
    <name evidence="20" type="ORF">GCM10007304_12600</name>
</gene>
<evidence type="ECO:0000256" key="15">
    <source>
        <dbReference type="HAMAP-Rule" id="MF_01485"/>
    </source>
</evidence>
<dbReference type="EC" id="3.1.11.5" evidence="15"/>
<dbReference type="InterPro" id="IPR004586">
    <property type="entry name" value="RecB"/>
</dbReference>
<protein>
    <recommendedName>
        <fullName evidence="15">RecBCD enzyme subunit RecB</fullName>
        <ecNumber evidence="15">3.1.11.5</ecNumber>
        <ecNumber evidence="15">5.6.2.4</ecNumber>
    </recommendedName>
    <alternativeName>
        <fullName evidence="15">DNA 3'-5' helicase subunit RecB</fullName>
    </alternativeName>
    <alternativeName>
        <fullName evidence="15">Exonuclease V subunit RecB</fullName>
        <shortName evidence="15">ExoV subunit RecB</shortName>
    </alternativeName>
    <alternativeName>
        <fullName evidence="15">Helicase/nuclease RecBCD subunit RecB</fullName>
    </alternativeName>
</protein>
<evidence type="ECO:0000256" key="5">
    <source>
        <dbReference type="ARBA" id="ARBA00022801"/>
    </source>
</evidence>
<comment type="miscellaneous">
    <text evidence="15">In the RecBCD complex, RecB has a slow 3'-5' helicase, an exonuclease activity and loads RecA onto ssDNA, RecD has a fast 5'-3' helicase activity, while RecC stimulates the ATPase and processivity of the RecB helicase and contributes to recognition of the Chi site.</text>
</comment>
<keyword evidence="8 15" id="KW-0067">ATP-binding</keyword>
<evidence type="ECO:0000256" key="4">
    <source>
        <dbReference type="ARBA" id="ARBA00022763"/>
    </source>
</evidence>
<feature type="domain" description="UvrD-like helicase C-terminal" evidence="19">
    <location>
        <begin position="328"/>
        <end position="618"/>
    </location>
</feature>
<dbReference type="RefSeq" id="WP_188543779.1">
    <property type="nucleotide sequence ID" value="NZ_BMCU01000001.1"/>
</dbReference>
<feature type="binding site" evidence="16">
    <location>
        <begin position="18"/>
        <end position="25"/>
    </location>
    <ligand>
        <name>ATP</name>
        <dbReference type="ChEBI" id="CHEBI:30616"/>
    </ligand>
</feature>
<feature type="binding site" evidence="15">
    <location>
        <position position="975"/>
    </location>
    <ligand>
        <name>Mg(2+)</name>
        <dbReference type="ChEBI" id="CHEBI:18420"/>
    </ligand>
</feature>
<evidence type="ECO:0000256" key="13">
    <source>
        <dbReference type="ARBA" id="ARBA00034617"/>
    </source>
</evidence>
<evidence type="ECO:0000256" key="2">
    <source>
        <dbReference type="ARBA" id="ARBA00022723"/>
    </source>
</evidence>
<keyword evidence="4 15" id="KW-0227">DNA damage</keyword>
<organism evidence="20 21">
    <name type="scientific">Rhodococcoides trifolii</name>
    <dbReference type="NCBI Taxonomy" id="908250"/>
    <lineage>
        <taxon>Bacteria</taxon>
        <taxon>Bacillati</taxon>
        <taxon>Actinomycetota</taxon>
        <taxon>Actinomycetes</taxon>
        <taxon>Mycobacteriales</taxon>
        <taxon>Nocardiaceae</taxon>
        <taxon>Rhodococcoides</taxon>
    </lineage>
</organism>
<evidence type="ECO:0000313" key="20">
    <source>
        <dbReference type="EMBL" id="GGG00178.1"/>
    </source>
</evidence>
<dbReference type="EMBL" id="BMCU01000001">
    <property type="protein sequence ID" value="GGG00178.1"/>
    <property type="molecule type" value="Genomic_DNA"/>
</dbReference>
<proteinExistence type="inferred from homology"/>
<dbReference type="GO" id="GO:0005524">
    <property type="term" value="F:ATP binding"/>
    <property type="evidence" value="ECO:0007669"/>
    <property type="project" value="UniProtKB-UniRule"/>
</dbReference>
<comment type="catalytic activity">
    <reaction evidence="13 15">
        <text>Couples ATP hydrolysis with the unwinding of duplex DNA by translocating in the 3'-5' direction.</text>
        <dbReference type="EC" id="5.6.2.4"/>
    </reaction>
</comment>